<dbReference type="SUPFAM" id="SSF116927">
    <property type="entry name" value="EspA/CesA-like"/>
    <property type="match status" value="1"/>
</dbReference>
<reference evidence="2 3" key="1">
    <citation type="submission" date="2017-03" db="EMBL/GenBank/DDBJ databases">
        <authorList>
            <person name="Afonso C.L."/>
            <person name="Miller P.J."/>
            <person name="Scott M.A."/>
            <person name="Spackman E."/>
            <person name="Goraichik I."/>
            <person name="Dimitrov K.M."/>
            <person name="Suarez D.L."/>
            <person name="Swayne D.E."/>
        </authorList>
    </citation>
    <scope>NUCLEOTIDE SEQUENCE [LARGE SCALE GENOMIC DNA]</scope>
    <source>
        <strain evidence="2">SB41UT1</strain>
    </source>
</reference>
<name>A0A1X7AHI0_9GAMM</name>
<evidence type="ECO:0000313" key="2">
    <source>
        <dbReference type="EMBL" id="SMA36134.1"/>
    </source>
</evidence>
<keyword evidence="3" id="KW-1185">Reference proteome</keyword>
<dbReference type="InterPro" id="IPR035074">
    <property type="entry name" value="EspA/CesA-like"/>
</dbReference>
<organism evidence="2 3">
    <name type="scientific">Parendozoicomonas haliclonae</name>
    <dbReference type="NCBI Taxonomy" id="1960125"/>
    <lineage>
        <taxon>Bacteria</taxon>
        <taxon>Pseudomonadati</taxon>
        <taxon>Pseudomonadota</taxon>
        <taxon>Gammaproteobacteria</taxon>
        <taxon>Oceanospirillales</taxon>
        <taxon>Endozoicomonadaceae</taxon>
        <taxon>Parendozoicomonas</taxon>
    </lineage>
</organism>
<feature type="coiled-coil region" evidence="1">
    <location>
        <begin position="63"/>
        <end position="104"/>
    </location>
</feature>
<sequence length="208" mass="23346">MTTTAGGSVSVQQMQHEKIMRAAKQPMSGQQVLKKSVQLINNAAGASLNQNFIAKADLDALMIAIMSERAELLEETLREQVQEVRAKNNKLKTANKMMAEARKAKSHSKEKEDSPMPKEVAQFFADNDIPWGKQNEKIDPSKTYQLNSGEWDLAIENMKGWSESLTSSSQLDMTKLQSTSGKFNQTFEMMSQFISKYYRSGDAIIKNI</sequence>
<evidence type="ECO:0000313" key="3">
    <source>
        <dbReference type="Proteomes" id="UP000196573"/>
    </source>
</evidence>
<gene>
    <name evidence="2" type="ORF">EHSB41UT_00601</name>
</gene>
<dbReference type="RefSeq" id="WP_087106718.1">
    <property type="nucleotide sequence ID" value="NZ_CBCSCN010000004.1"/>
</dbReference>
<dbReference type="Proteomes" id="UP000196573">
    <property type="component" value="Unassembled WGS sequence"/>
</dbReference>
<evidence type="ECO:0000256" key="1">
    <source>
        <dbReference type="SAM" id="Coils"/>
    </source>
</evidence>
<keyword evidence="1" id="KW-0175">Coiled coil</keyword>
<dbReference type="AlphaFoldDB" id="A0A1X7AHI0"/>
<dbReference type="OrthoDB" id="6193730at2"/>
<proteinExistence type="predicted"/>
<protein>
    <submittedName>
        <fullName evidence="2">Uncharacterized protein</fullName>
    </submittedName>
</protein>
<dbReference type="EMBL" id="FWPT01000001">
    <property type="protein sequence ID" value="SMA36134.1"/>
    <property type="molecule type" value="Genomic_DNA"/>
</dbReference>
<accession>A0A1X7AHI0</accession>